<dbReference type="VEuPathDB" id="FungiDB:I7I53_10905"/>
<evidence type="ECO:0000313" key="1">
    <source>
        <dbReference type="EMBL" id="QSS50274.1"/>
    </source>
</evidence>
<dbReference type="AlphaFoldDB" id="A0A8A1LCU1"/>
<name>A0A8A1LCU1_AJEC8</name>
<dbReference type="EMBL" id="CP069102">
    <property type="protein sequence ID" value="QSS50274.1"/>
    <property type="molecule type" value="Genomic_DNA"/>
</dbReference>
<gene>
    <name evidence="1" type="ORF">I7I53_10905</name>
</gene>
<organism evidence="1 2">
    <name type="scientific">Ajellomyces capsulatus (strain H88)</name>
    <name type="common">Darling's disease fungus</name>
    <name type="synonym">Histoplasma capsulatum</name>
    <dbReference type="NCBI Taxonomy" id="544711"/>
    <lineage>
        <taxon>Eukaryota</taxon>
        <taxon>Fungi</taxon>
        <taxon>Dikarya</taxon>
        <taxon>Ascomycota</taxon>
        <taxon>Pezizomycotina</taxon>
        <taxon>Eurotiomycetes</taxon>
        <taxon>Eurotiomycetidae</taxon>
        <taxon>Onygenales</taxon>
        <taxon>Ajellomycetaceae</taxon>
        <taxon>Histoplasma</taxon>
    </lineage>
</organism>
<protein>
    <submittedName>
        <fullName evidence="1">Uncharacterized protein</fullName>
    </submittedName>
</protein>
<sequence length="66" mass="7560">MPPNCAMIADAANAVLKESHSDSDSSKIDEHWLNQYLKYHSEFHVQRQKTIDIAHKQAHQPSFISN</sequence>
<reference evidence="1" key="1">
    <citation type="submission" date="2021-01" db="EMBL/GenBank/DDBJ databases">
        <title>Chromosome-level genome assembly of a human fungal pathogen reveals clustering of transcriptionally co-regulated genes.</title>
        <authorList>
            <person name="Voorhies M."/>
            <person name="Cohen S."/>
            <person name="Shea T.P."/>
            <person name="Petrus S."/>
            <person name="Munoz J.F."/>
            <person name="Poplawski S."/>
            <person name="Goldman W.E."/>
            <person name="Michael T."/>
            <person name="Cuomo C.A."/>
            <person name="Sil A."/>
            <person name="Beyhan S."/>
        </authorList>
    </citation>
    <scope>NUCLEOTIDE SEQUENCE</scope>
    <source>
        <strain evidence="1">H88</strain>
    </source>
</reference>
<dbReference type="Proteomes" id="UP000663419">
    <property type="component" value="Chromosome 1"/>
</dbReference>
<accession>A0A8A1LCU1</accession>
<evidence type="ECO:0000313" key="2">
    <source>
        <dbReference type="Proteomes" id="UP000663419"/>
    </source>
</evidence>
<proteinExistence type="predicted"/>